<dbReference type="InterPro" id="IPR036390">
    <property type="entry name" value="WH_DNA-bd_sf"/>
</dbReference>
<evidence type="ECO:0000256" key="2">
    <source>
        <dbReference type="ARBA" id="ARBA00023125"/>
    </source>
</evidence>
<evidence type="ECO:0000256" key="3">
    <source>
        <dbReference type="ARBA" id="ARBA00023163"/>
    </source>
</evidence>
<dbReference type="RefSeq" id="WP_054669396.1">
    <property type="nucleotide sequence ID" value="NZ_BMOF01000029.1"/>
</dbReference>
<proteinExistence type="predicted"/>
<reference evidence="5" key="2">
    <citation type="submission" date="2020-09" db="EMBL/GenBank/DDBJ databases">
        <authorList>
            <person name="Sun Q."/>
            <person name="Ohkuma M."/>
        </authorList>
    </citation>
    <scope>NUCLEOTIDE SEQUENCE</scope>
    <source>
        <strain evidence="5">JCM 14719</strain>
    </source>
</reference>
<name>A0A8J3B7Z5_9BACI</name>
<evidence type="ECO:0000313" key="5">
    <source>
        <dbReference type="EMBL" id="GGK02185.1"/>
    </source>
</evidence>
<dbReference type="PROSITE" id="PS50987">
    <property type="entry name" value="HTH_ARSR_2"/>
    <property type="match status" value="1"/>
</dbReference>
<dbReference type="NCBIfam" id="NF033788">
    <property type="entry name" value="HTH_metalloreg"/>
    <property type="match status" value="1"/>
</dbReference>
<gene>
    <name evidence="5" type="ORF">GCM10007043_15330</name>
</gene>
<accession>A0A8J3B7Z5</accession>
<dbReference type="GO" id="GO:0003700">
    <property type="term" value="F:DNA-binding transcription factor activity"/>
    <property type="evidence" value="ECO:0007669"/>
    <property type="project" value="InterPro"/>
</dbReference>
<protein>
    <submittedName>
        <fullName evidence="5">Transcriptional regulator</fullName>
    </submittedName>
</protein>
<organism evidence="5 6">
    <name type="scientific">Calditerricola satsumensis</name>
    <dbReference type="NCBI Taxonomy" id="373054"/>
    <lineage>
        <taxon>Bacteria</taxon>
        <taxon>Bacillati</taxon>
        <taxon>Bacillota</taxon>
        <taxon>Bacilli</taxon>
        <taxon>Bacillales</taxon>
        <taxon>Bacillaceae</taxon>
        <taxon>Calditerricola</taxon>
    </lineage>
</organism>
<keyword evidence="6" id="KW-1185">Reference proteome</keyword>
<dbReference type="Pfam" id="PF01022">
    <property type="entry name" value="HTH_5"/>
    <property type="match status" value="1"/>
</dbReference>
<dbReference type="InterPro" id="IPR051081">
    <property type="entry name" value="HTH_MetalResp_TranReg"/>
</dbReference>
<dbReference type="PANTHER" id="PTHR33154">
    <property type="entry name" value="TRANSCRIPTIONAL REGULATOR, ARSR FAMILY"/>
    <property type="match status" value="1"/>
</dbReference>
<dbReference type="SUPFAM" id="SSF46785">
    <property type="entry name" value="Winged helix' DNA-binding domain"/>
    <property type="match status" value="1"/>
</dbReference>
<dbReference type="Gene3D" id="1.10.10.10">
    <property type="entry name" value="Winged helix-like DNA-binding domain superfamily/Winged helix DNA-binding domain"/>
    <property type="match status" value="1"/>
</dbReference>
<comment type="caution">
    <text evidence="5">The sequence shown here is derived from an EMBL/GenBank/DDBJ whole genome shotgun (WGS) entry which is preliminary data.</text>
</comment>
<dbReference type="EMBL" id="BMOF01000029">
    <property type="protein sequence ID" value="GGK02185.1"/>
    <property type="molecule type" value="Genomic_DNA"/>
</dbReference>
<dbReference type="GO" id="GO:0003677">
    <property type="term" value="F:DNA binding"/>
    <property type="evidence" value="ECO:0007669"/>
    <property type="project" value="UniProtKB-KW"/>
</dbReference>
<dbReference type="Proteomes" id="UP000637720">
    <property type="component" value="Unassembled WGS sequence"/>
</dbReference>
<dbReference type="CDD" id="cd00090">
    <property type="entry name" value="HTH_ARSR"/>
    <property type="match status" value="1"/>
</dbReference>
<feature type="domain" description="HTH arsR-type" evidence="4">
    <location>
        <begin position="3"/>
        <end position="112"/>
    </location>
</feature>
<keyword evidence="1" id="KW-0805">Transcription regulation</keyword>
<dbReference type="PANTHER" id="PTHR33154:SF18">
    <property type="entry name" value="ARSENICAL RESISTANCE OPERON REPRESSOR"/>
    <property type="match status" value="1"/>
</dbReference>
<dbReference type="AlphaFoldDB" id="A0A8J3B7Z5"/>
<keyword evidence="2" id="KW-0238">DNA-binding</keyword>
<sequence>MMDVTLSIDELSKVAHALSDPLRVRILDLVARGRTAIDAPSPVSCCPDAVCVCEIQEALDLAQSKVSYHLRELREAGLVHEQRIGKWNFYALNAPALKAFLEALEQRYLAPGENTKWNGEKGERA</sequence>
<keyword evidence="3" id="KW-0804">Transcription</keyword>
<dbReference type="SMART" id="SM00418">
    <property type="entry name" value="HTH_ARSR"/>
    <property type="match status" value="1"/>
</dbReference>
<dbReference type="InterPro" id="IPR001845">
    <property type="entry name" value="HTH_ArsR_DNA-bd_dom"/>
</dbReference>
<evidence type="ECO:0000256" key="1">
    <source>
        <dbReference type="ARBA" id="ARBA00023015"/>
    </source>
</evidence>
<dbReference type="InterPro" id="IPR036388">
    <property type="entry name" value="WH-like_DNA-bd_sf"/>
</dbReference>
<dbReference type="InterPro" id="IPR011991">
    <property type="entry name" value="ArsR-like_HTH"/>
</dbReference>
<evidence type="ECO:0000259" key="4">
    <source>
        <dbReference type="PROSITE" id="PS50987"/>
    </source>
</evidence>
<evidence type="ECO:0000313" key="6">
    <source>
        <dbReference type="Proteomes" id="UP000637720"/>
    </source>
</evidence>
<reference evidence="5" key="1">
    <citation type="journal article" date="2014" name="Int. J. Syst. Evol. Microbiol.">
        <title>Complete genome sequence of Corynebacterium casei LMG S-19264T (=DSM 44701T), isolated from a smear-ripened cheese.</title>
        <authorList>
            <consortium name="US DOE Joint Genome Institute (JGI-PGF)"/>
            <person name="Walter F."/>
            <person name="Albersmeier A."/>
            <person name="Kalinowski J."/>
            <person name="Ruckert C."/>
        </authorList>
    </citation>
    <scope>NUCLEOTIDE SEQUENCE</scope>
    <source>
        <strain evidence="5">JCM 14719</strain>
    </source>
</reference>